<sequence length="26" mass="2941">MHSTLSIYSKITFSGTIMINSEVMHL</sequence>
<protein>
    <submittedName>
        <fullName evidence="1">Uncharacterized protein</fullName>
    </submittedName>
</protein>
<dbReference type="EMBL" id="GBRH01258680">
    <property type="protein sequence ID" value="JAD39215.1"/>
    <property type="molecule type" value="Transcribed_RNA"/>
</dbReference>
<accession>A0A0A8ZR36</accession>
<evidence type="ECO:0000313" key="1">
    <source>
        <dbReference type="EMBL" id="JAD39215.1"/>
    </source>
</evidence>
<dbReference type="AlphaFoldDB" id="A0A0A8ZR36"/>
<organism evidence="1">
    <name type="scientific">Arundo donax</name>
    <name type="common">Giant reed</name>
    <name type="synonym">Donax arundinaceus</name>
    <dbReference type="NCBI Taxonomy" id="35708"/>
    <lineage>
        <taxon>Eukaryota</taxon>
        <taxon>Viridiplantae</taxon>
        <taxon>Streptophyta</taxon>
        <taxon>Embryophyta</taxon>
        <taxon>Tracheophyta</taxon>
        <taxon>Spermatophyta</taxon>
        <taxon>Magnoliopsida</taxon>
        <taxon>Liliopsida</taxon>
        <taxon>Poales</taxon>
        <taxon>Poaceae</taxon>
        <taxon>PACMAD clade</taxon>
        <taxon>Arundinoideae</taxon>
        <taxon>Arundineae</taxon>
        <taxon>Arundo</taxon>
    </lineage>
</organism>
<reference evidence="1" key="1">
    <citation type="submission" date="2014-09" db="EMBL/GenBank/DDBJ databases">
        <authorList>
            <person name="Magalhaes I.L.F."/>
            <person name="Oliveira U."/>
            <person name="Santos F.R."/>
            <person name="Vidigal T.H.D.A."/>
            <person name="Brescovit A.D."/>
            <person name="Santos A.J."/>
        </authorList>
    </citation>
    <scope>NUCLEOTIDE SEQUENCE</scope>
    <source>
        <tissue evidence="1">Shoot tissue taken approximately 20 cm above the soil surface</tissue>
    </source>
</reference>
<reference evidence="1" key="2">
    <citation type="journal article" date="2015" name="Data Brief">
        <title>Shoot transcriptome of the giant reed, Arundo donax.</title>
        <authorList>
            <person name="Barrero R.A."/>
            <person name="Guerrero F.D."/>
            <person name="Moolhuijzen P."/>
            <person name="Goolsby J.A."/>
            <person name="Tidwell J."/>
            <person name="Bellgard S.E."/>
            <person name="Bellgard M.I."/>
        </authorList>
    </citation>
    <scope>NUCLEOTIDE SEQUENCE</scope>
    <source>
        <tissue evidence="1">Shoot tissue taken approximately 20 cm above the soil surface</tissue>
    </source>
</reference>
<name>A0A0A8ZR36_ARUDO</name>
<proteinExistence type="predicted"/>